<name>A0ABN9WKE4_9DINO</name>
<organism evidence="2 3">
    <name type="scientific">Prorocentrum cordatum</name>
    <dbReference type="NCBI Taxonomy" id="2364126"/>
    <lineage>
        <taxon>Eukaryota</taxon>
        <taxon>Sar</taxon>
        <taxon>Alveolata</taxon>
        <taxon>Dinophyceae</taxon>
        <taxon>Prorocentrales</taxon>
        <taxon>Prorocentraceae</taxon>
        <taxon>Prorocentrum</taxon>
    </lineage>
</organism>
<dbReference type="EMBL" id="CAUYUJ010018673">
    <property type="protein sequence ID" value="CAK0885462.1"/>
    <property type="molecule type" value="Genomic_DNA"/>
</dbReference>
<reference evidence="2" key="1">
    <citation type="submission" date="2023-10" db="EMBL/GenBank/DDBJ databases">
        <authorList>
            <person name="Chen Y."/>
            <person name="Shah S."/>
            <person name="Dougan E. K."/>
            <person name="Thang M."/>
            <person name="Chan C."/>
        </authorList>
    </citation>
    <scope>NUCLEOTIDE SEQUENCE [LARGE SCALE GENOMIC DNA]</scope>
</reference>
<comment type="caution">
    <text evidence="2">The sequence shown here is derived from an EMBL/GenBank/DDBJ whole genome shotgun (WGS) entry which is preliminary data.</text>
</comment>
<accession>A0ABN9WKE4</accession>
<dbReference type="Proteomes" id="UP001189429">
    <property type="component" value="Unassembled WGS sequence"/>
</dbReference>
<sequence>MAAAELLLTVAAGAEGSAAHLQPAVEPSAPREPQGAALAPRPACAADLQPPAVLQLPSACAVREEPRADAAALSRSSAAAWLGSQGHAAAAEQTATSAGPQLLASAREPEPAGTSPVTAGVEQACIPAISRPLAPVPAWAAALAAKEGSSSHCAPAETAAALALRARLAATLASRVAAQEPTASPTTVPEASAAAERRIDPADGALRTQQSVVEKHAGRLSAAGAEAYWREQCKPLKVKRY</sequence>
<protein>
    <submittedName>
        <fullName evidence="2">Uncharacterized protein</fullName>
    </submittedName>
</protein>
<proteinExistence type="predicted"/>
<evidence type="ECO:0000256" key="1">
    <source>
        <dbReference type="SAM" id="MobiDB-lite"/>
    </source>
</evidence>
<evidence type="ECO:0000313" key="2">
    <source>
        <dbReference type="EMBL" id="CAK0885462.1"/>
    </source>
</evidence>
<keyword evidence="3" id="KW-1185">Reference proteome</keyword>
<gene>
    <name evidence="2" type="ORF">PCOR1329_LOCUS67077</name>
</gene>
<feature type="region of interest" description="Disordered" evidence="1">
    <location>
        <begin position="17"/>
        <end position="43"/>
    </location>
</feature>
<evidence type="ECO:0000313" key="3">
    <source>
        <dbReference type="Proteomes" id="UP001189429"/>
    </source>
</evidence>